<dbReference type="AlphaFoldDB" id="A0AAV9H7T5"/>
<evidence type="ECO:0000313" key="4">
    <source>
        <dbReference type="Proteomes" id="UP001321749"/>
    </source>
</evidence>
<feature type="compositionally biased region" description="Low complexity" evidence="1">
    <location>
        <begin position="85"/>
        <end position="112"/>
    </location>
</feature>
<keyword evidence="4" id="KW-1185">Reference proteome</keyword>
<feature type="compositionally biased region" description="Polar residues" evidence="1">
    <location>
        <begin position="35"/>
        <end position="53"/>
    </location>
</feature>
<name>A0AAV9H7T5_9PEZI</name>
<evidence type="ECO:0000313" key="3">
    <source>
        <dbReference type="EMBL" id="KAK4456503.1"/>
    </source>
</evidence>
<organism evidence="3 4">
    <name type="scientific">Cladorrhinum samala</name>
    <dbReference type="NCBI Taxonomy" id="585594"/>
    <lineage>
        <taxon>Eukaryota</taxon>
        <taxon>Fungi</taxon>
        <taxon>Dikarya</taxon>
        <taxon>Ascomycota</taxon>
        <taxon>Pezizomycotina</taxon>
        <taxon>Sordariomycetes</taxon>
        <taxon>Sordariomycetidae</taxon>
        <taxon>Sordariales</taxon>
        <taxon>Podosporaceae</taxon>
        <taxon>Cladorrhinum</taxon>
    </lineage>
</organism>
<feature type="compositionally biased region" description="Basic and acidic residues" evidence="1">
    <location>
        <begin position="10"/>
        <end position="20"/>
    </location>
</feature>
<evidence type="ECO:0000256" key="1">
    <source>
        <dbReference type="SAM" id="MobiDB-lite"/>
    </source>
</evidence>
<dbReference type="Pfam" id="PF24852">
    <property type="entry name" value="DUF7726"/>
    <property type="match status" value="1"/>
</dbReference>
<accession>A0AAV9H7T5</accession>
<feature type="region of interest" description="Disordered" evidence="1">
    <location>
        <begin position="1"/>
        <end position="132"/>
    </location>
</feature>
<dbReference type="EMBL" id="MU865205">
    <property type="protein sequence ID" value="KAK4456503.1"/>
    <property type="molecule type" value="Genomic_DNA"/>
</dbReference>
<gene>
    <name evidence="3" type="ORF">QBC42DRAFT_301954</name>
</gene>
<proteinExistence type="predicted"/>
<feature type="domain" description="DUF7726" evidence="2">
    <location>
        <begin position="129"/>
        <end position="211"/>
    </location>
</feature>
<dbReference type="Proteomes" id="UP001321749">
    <property type="component" value="Unassembled WGS sequence"/>
</dbReference>
<comment type="caution">
    <text evidence="3">The sequence shown here is derived from an EMBL/GenBank/DDBJ whole genome shotgun (WGS) entry which is preliminary data.</text>
</comment>
<feature type="compositionally biased region" description="Low complexity" evidence="1">
    <location>
        <begin position="65"/>
        <end position="77"/>
    </location>
</feature>
<dbReference type="InterPro" id="IPR056143">
    <property type="entry name" value="DUF7726"/>
</dbReference>
<dbReference type="PANTHER" id="PTHR42339">
    <property type="entry name" value="HISTONE H1"/>
    <property type="match status" value="1"/>
</dbReference>
<reference evidence="3" key="2">
    <citation type="submission" date="2023-06" db="EMBL/GenBank/DDBJ databases">
        <authorList>
            <consortium name="Lawrence Berkeley National Laboratory"/>
            <person name="Mondo S.J."/>
            <person name="Hensen N."/>
            <person name="Bonometti L."/>
            <person name="Westerberg I."/>
            <person name="Brannstrom I.O."/>
            <person name="Guillou S."/>
            <person name="Cros-Aarteil S."/>
            <person name="Calhoun S."/>
            <person name="Haridas S."/>
            <person name="Kuo A."/>
            <person name="Pangilinan J."/>
            <person name="Riley R."/>
            <person name="Labutti K."/>
            <person name="Andreopoulos B."/>
            <person name="Lipzen A."/>
            <person name="Chen C."/>
            <person name="Yanf M."/>
            <person name="Daum C."/>
            <person name="Ng V."/>
            <person name="Clum A."/>
            <person name="Steindorff A."/>
            <person name="Ohm R."/>
            <person name="Martin F."/>
            <person name="Silar P."/>
            <person name="Natvig D."/>
            <person name="Lalanne C."/>
            <person name="Gautier V."/>
            <person name="Ament-Velasquez S.L."/>
            <person name="Kruys A."/>
            <person name="Hutchinson M.I."/>
            <person name="Powell A.J."/>
            <person name="Barry K."/>
            <person name="Miller A.N."/>
            <person name="Grigoriev I.V."/>
            <person name="Debuchy R."/>
            <person name="Gladieux P."/>
            <person name="Thoren M.H."/>
            <person name="Johannesson H."/>
        </authorList>
    </citation>
    <scope>NUCLEOTIDE SEQUENCE</scope>
    <source>
        <strain evidence="3">PSN324</strain>
    </source>
</reference>
<protein>
    <recommendedName>
        <fullName evidence="2">DUF7726 domain-containing protein</fullName>
    </recommendedName>
</protein>
<reference evidence="3" key="1">
    <citation type="journal article" date="2023" name="Mol. Phylogenet. Evol.">
        <title>Genome-scale phylogeny and comparative genomics of the fungal order Sordariales.</title>
        <authorList>
            <person name="Hensen N."/>
            <person name="Bonometti L."/>
            <person name="Westerberg I."/>
            <person name="Brannstrom I.O."/>
            <person name="Guillou S."/>
            <person name="Cros-Aarteil S."/>
            <person name="Calhoun S."/>
            <person name="Haridas S."/>
            <person name="Kuo A."/>
            <person name="Mondo S."/>
            <person name="Pangilinan J."/>
            <person name="Riley R."/>
            <person name="LaButti K."/>
            <person name="Andreopoulos B."/>
            <person name="Lipzen A."/>
            <person name="Chen C."/>
            <person name="Yan M."/>
            <person name="Daum C."/>
            <person name="Ng V."/>
            <person name="Clum A."/>
            <person name="Steindorff A."/>
            <person name="Ohm R.A."/>
            <person name="Martin F."/>
            <person name="Silar P."/>
            <person name="Natvig D.O."/>
            <person name="Lalanne C."/>
            <person name="Gautier V."/>
            <person name="Ament-Velasquez S.L."/>
            <person name="Kruys A."/>
            <person name="Hutchinson M.I."/>
            <person name="Powell A.J."/>
            <person name="Barry K."/>
            <person name="Miller A.N."/>
            <person name="Grigoriev I.V."/>
            <person name="Debuchy R."/>
            <person name="Gladieux P."/>
            <person name="Hiltunen Thoren M."/>
            <person name="Johannesson H."/>
        </authorList>
    </citation>
    <scope>NUCLEOTIDE SEQUENCE</scope>
    <source>
        <strain evidence="3">PSN324</strain>
    </source>
</reference>
<dbReference type="PANTHER" id="PTHR42339:SF1">
    <property type="entry name" value="HISTONE H1"/>
    <property type="match status" value="1"/>
</dbReference>
<evidence type="ECO:0000259" key="2">
    <source>
        <dbReference type="Pfam" id="PF24852"/>
    </source>
</evidence>
<sequence>MPTRSSTKRASSDRAKESSIDPKPFPPIRGRTGRRSISPTPLPSIQNVPPTSLKSRKRKSDCDLSASQTTTTSNPPSKKSKSSKSSKSSSAGSNTTAGPGTTSTSRPSTSGPDLLDVSSVSLGPPAPIPVHDTCNEVRRKIRQLLSRPGVTQAAFLRAISSCTGRDPQITSKSLRAFLERRRTRPAALDGNTNAAYYASYVFFEKQRIRDGRPKTKHRRRMEEEWPEGGVPLDKPMDRVHVICRRGESVSVNQWGKIEIIKR</sequence>